<dbReference type="Proteomes" id="UP001234178">
    <property type="component" value="Unassembled WGS sequence"/>
</dbReference>
<evidence type="ECO:0000313" key="1">
    <source>
        <dbReference type="EMBL" id="KAK4004439.1"/>
    </source>
</evidence>
<name>A0ABQ9YUW3_9CRUS</name>
<evidence type="ECO:0000313" key="2">
    <source>
        <dbReference type="Proteomes" id="UP001234178"/>
    </source>
</evidence>
<protein>
    <submittedName>
        <fullName evidence="1">Uncharacterized protein</fullName>
    </submittedName>
</protein>
<organism evidence="1 2">
    <name type="scientific">Daphnia magna</name>
    <dbReference type="NCBI Taxonomy" id="35525"/>
    <lineage>
        <taxon>Eukaryota</taxon>
        <taxon>Metazoa</taxon>
        <taxon>Ecdysozoa</taxon>
        <taxon>Arthropoda</taxon>
        <taxon>Crustacea</taxon>
        <taxon>Branchiopoda</taxon>
        <taxon>Diplostraca</taxon>
        <taxon>Cladocera</taxon>
        <taxon>Anomopoda</taxon>
        <taxon>Daphniidae</taxon>
        <taxon>Daphnia</taxon>
    </lineage>
</organism>
<comment type="caution">
    <text evidence="1">The sequence shown here is derived from an EMBL/GenBank/DDBJ whole genome shotgun (WGS) entry which is preliminary data.</text>
</comment>
<sequence>MGTHFIVQNSQSPRKCPSNSFGLFVRDGIAKYTSRQKNLCHFQQYFRQENEEIKLVAERKSAIRSLDSQINVHNEFEEDSH</sequence>
<keyword evidence="2" id="KW-1185">Reference proteome</keyword>
<accession>A0ABQ9YUW3</accession>
<reference evidence="1 2" key="1">
    <citation type="journal article" date="2023" name="Nucleic Acids Res.">
        <title>The hologenome of Daphnia magna reveals possible DNA methylation and microbiome-mediated evolution of the host genome.</title>
        <authorList>
            <person name="Chaturvedi A."/>
            <person name="Li X."/>
            <person name="Dhandapani V."/>
            <person name="Marshall H."/>
            <person name="Kissane S."/>
            <person name="Cuenca-Cambronero M."/>
            <person name="Asole G."/>
            <person name="Calvet F."/>
            <person name="Ruiz-Romero M."/>
            <person name="Marangio P."/>
            <person name="Guigo R."/>
            <person name="Rago D."/>
            <person name="Mirbahai L."/>
            <person name="Eastwood N."/>
            <person name="Colbourne J.K."/>
            <person name="Zhou J."/>
            <person name="Mallon E."/>
            <person name="Orsini L."/>
        </authorList>
    </citation>
    <scope>NUCLEOTIDE SEQUENCE [LARGE SCALE GENOMIC DNA]</scope>
    <source>
        <strain evidence="1">LRV0_1</strain>
    </source>
</reference>
<dbReference type="EMBL" id="JAOYFB010000001">
    <property type="protein sequence ID" value="KAK4004439.1"/>
    <property type="molecule type" value="Genomic_DNA"/>
</dbReference>
<gene>
    <name evidence="1" type="ORF">OUZ56_006172</name>
</gene>
<proteinExistence type="predicted"/>